<dbReference type="EMBL" id="ML178816">
    <property type="protein sequence ID" value="TFL05877.1"/>
    <property type="molecule type" value="Genomic_DNA"/>
</dbReference>
<feature type="compositionally biased region" description="Acidic residues" evidence="1">
    <location>
        <begin position="105"/>
        <end position="124"/>
    </location>
</feature>
<keyword evidence="3" id="KW-1185">Reference proteome</keyword>
<proteinExistence type="predicted"/>
<protein>
    <submittedName>
        <fullName evidence="2">Uncharacterized protein</fullName>
    </submittedName>
</protein>
<evidence type="ECO:0000313" key="3">
    <source>
        <dbReference type="Proteomes" id="UP000305067"/>
    </source>
</evidence>
<dbReference type="AlphaFoldDB" id="A0A5C3QX18"/>
<organism evidence="2 3">
    <name type="scientific">Pterulicium gracile</name>
    <dbReference type="NCBI Taxonomy" id="1884261"/>
    <lineage>
        <taxon>Eukaryota</taxon>
        <taxon>Fungi</taxon>
        <taxon>Dikarya</taxon>
        <taxon>Basidiomycota</taxon>
        <taxon>Agaricomycotina</taxon>
        <taxon>Agaricomycetes</taxon>
        <taxon>Agaricomycetidae</taxon>
        <taxon>Agaricales</taxon>
        <taxon>Pleurotineae</taxon>
        <taxon>Pterulaceae</taxon>
        <taxon>Pterulicium</taxon>
    </lineage>
</organism>
<evidence type="ECO:0000313" key="2">
    <source>
        <dbReference type="EMBL" id="TFL05877.1"/>
    </source>
</evidence>
<sequence>MGYNLQQVCRVRRRSFMNKFHRQVRDACRKAHISFKRTYRDQDPDAVQRACRYVAEDQVQLRGYFSKERFPGYWSIKDALRAHIKQTRKQPGRKDGSGDVGGSEHEEELEEEDFDFGSGSEDDPNWPGTGFNDDDEDGPGLGGDGAGVGTGLAA</sequence>
<evidence type="ECO:0000256" key="1">
    <source>
        <dbReference type="SAM" id="MobiDB-lite"/>
    </source>
</evidence>
<dbReference type="OrthoDB" id="3271097at2759"/>
<dbReference type="Proteomes" id="UP000305067">
    <property type="component" value="Unassembled WGS sequence"/>
</dbReference>
<reference evidence="2 3" key="1">
    <citation type="journal article" date="2019" name="Nat. Ecol. Evol.">
        <title>Megaphylogeny resolves global patterns of mushroom evolution.</title>
        <authorList>
            <person name="Varga T."/>
            <person name="Krizsan K."/>
            <person name="Foldi C."/>
            <person name="Dima B."/>
            <person name="Sanchez-Garcia M."/>
            <person name="Sanchez-Ramirez S."/>
            <person name="Szollosi G.J."/>
            <person name="Szarkandi J.G."/>
            <person name="Papp V."/>
            <person name="Albert L."/>
            <person name="Andreopoulos W."/>
            <person name="Angelini C."/>
            <person name="Antonin V."/>
            <person name="Barry K.W."/>
            <person name="Bougher N.L."/>
            <person name="Buchanan P."/>
            <person name="Buyck B."/>
            <person name="Bense V."/>
            <person name="Catcheside P."/>
            <person name="Chovatia M."/>
            <person name="Cooper J."/>
            <person name="Damon W."/>
            <person name="Desjardin D."/>
            <person name="Finy P."/>
            <person name="Geml J."/>
            <person name="Haridas S."/>
            <person name="Hughes K."/>
            <person name="Justo A."/>
            <person name="Karasinski D."/>
            <person name="Kautmanova I."/>
            <person name="Kiss B."/>
            <person name="Kocsube S."/>
            <person name="Kotiranta H."/>
            <person name="LaButti K.M."/>
            <person name="Lechner B.E."/>
            <person name="Liimatainen K."/>
            <person name="Lipzen A."/>
            <person name="Lukacs Z."/>
            <person name="Mihaltcheva S."/>
            <person name="Morgado L.N."/>
            <person name="Niskanen T."/>
            <person name="Noordeloos M.E."/>
            <person name="Ohm R.A."/>
            <person name="Ortiz-Santana B."/>
            <person name="Ovrebo C."/>
            <person name="Racz N."/>
            <person name="Riley R."/>
            <person name="Savchenko A."/>
            <person name="Shiryaev A."/>
            <person name="Soop K."/>
            <person name="Spirin V."/>
            <person name="Szebenyi C."/>
            <person name="Tomsovsky M."/>
            <person name="Tulloss R.E."/>
            <person name="Uehling J."/>
            <person name="Grigoriev I.V."/>
            <person name="Vagvolgyi C."/>
            <person name="Papp T."/>
            <person name="Martin F.M."/>
            <person name="Miettinen O."/>
            <person name="Hibbett D.S."/>
            <person name="Nagy L.G."/>
        </authorList>
    </citation>
    <scope>NUCLEOTIDE SEQUENCE [LARGE SCALE GENOMIC DNA]</scope>
    <source>
        <strain evidence="2 3">CBS 309.79</strain>
    </source>
</reference>
<name>A0A5C3QX18_9AGAR</name>
<feature type="compositionally biased region" description="Gly residues" evidence="1">
    <location>
        <begin position="139"/>
        <end position="154"/>
    </location>
</feature>
<gene>
    <name evidence="2" type="ORF">BDV98DRAFT_601188</name>
</gene>
<accession>A0A5C3QX18</accession>
<feature type="region of interest" description="Disordered" evidence="1">
    <location>
        <begin position="85"/>
        <end position="154"/>
    </location>
</feature>